<dbReference type="PROSITE" id="PS51257">
    <property type="entry name" value="PROKAR_LIPOPROTEIN"/>
    <property type="match status" value="1"/>
</dbReference>
<dbReference type="AlphaFoldDB" id="A0A2T0GVE8"/>
<gene>
    <name evidence="3" type="ORF">CEP50_12305</name>
</gene>
<sequence>MRLRDPAGLVAVLVVALSVAGCASTPGHRPPDEVGYPFGGVTHFSERRAALLHEAKERLVAECMADRGFTYEVSPAVTDGEGPDNPYGLLSPREARKNGYGMTMRHVERAEREEKRDERANSRGERWKEALTGTEEHRVSFTTPTGRTFTYSSDGCVHRARTRLYGKSWYRDFHTVQSLSNRVIRAVTDSEEFEAAQQRWADCMSSAGHDFDTMQGPLRAVRQALSEQGASREVADLELSLSRQDARCQRRAELPATVGAVQRRVESEALPEHRDTLDRLRVSRTEAVARARDIVDD</sequence>
<evidence type="ECO:0000256" key="1">
    <source>
        <dbReference type="SAM" id="MobiDB-lite"/>
    </source>
</evidence>
<comment type="caution">
    <text evidence="3">The sequence shown here is derived from an EMBL/GenBank/DDBJ whole genome shotgun (WGS) entry which is preliminary data.</text>
</comment>
<keyword evidence="4" id="KW-1185">Reference proteome</keyword>
<proteinExistence type="predicted"/>
<evidence type="ECO:0008006" key="5">
    <source>
        <dbReference type="Google" id="ProtNLM"/>
    </source>
</evidence>
<feature type="chain" id="PRO_5038500366" description="Lipoprotein" evidence="2">
    <location>
        <begin position="24"/>
        <end position="297"/>
    </location>
</feature>
<dbReference type="STRING" id="1050202.GCA_000384035_01798"/>
<feature type="region of interest" description="Disordered" evidence="1">
    <location>
        <begin position="75"/>
        <end position="94"/>
    </location>
</feature>
<name>A0A2T0GVE8_ACTMO</name>
<feature type="signal peptide" evidence="2">
    <location>
        <begin position="1"/>
        <end position="23"/>
    </location>
</feature>
<evidence type="ECO:0000313" key="4">
    <source>
        <dbReference type="Proteomes" id="UP000239352"/>
    </source>
</evidence>
<protein>
    <recommendedName>
        <fullName evidence="5">Lipoprotein</fullName>
    </recommendedName>
</protein>
<keyword evidence="2" id="KW-0732">Signal</keyword>
<evidence type="ECO:0000256" key="2">
    <source>
        <dbReference type="SAM" id="SignalP"/>
    </source>
</evidence>
<dbReference type="Proteomes" id="UP000239352">
    <property type="component" value="Unassembled WGS sequence"/>
</dbReference>
<dbReference type="EMBL" id="PVSR01000020">
    <property type="protein sequence ID" value="PRW63074.1"/>
    <property type="molecule type" value="Genomic_DNA"/>
</dbReference>
<organism evidence="3 4">
    <name type="scientific">Actinopolyspora mortivallis</name>
    <dbReference type="NCBI Taxonomy" id="33906"/>
    <lineage>
        <taxon>Bacteria</taxon>
        <taxon>Bacillati</taxon>
        <taxon>Actinomycetota</taxon>
        <taxon>Actinomycetes</taxon>
        <taxon>Actinopolysporales</taxon>
        <taxon>Actinopolysporaceae</taxon>
        <taxon>Actinopolyspora</taxon>
    </lineage>
</organism>
<accession>A0A2T0GVE8</accession>
<reference evidence="3 4" key="1">
    <citation type="submission" date="2018-03" db="EMBL/GenBank/DDBJ databases">
        <title>Actinopolyspora mortivallis from Sahara, screening for active biomolecules.</title>
        <authorList>
            <person name="Selama O."/>
            <person name="Wellington E.M.H."/>
            <person name="Hacene H."/>
        </authorList>
    </citation>
    <scope>NUCLEOTIDE SEQUENCE [LARGE SCALE GENOMIC DNA]</scope>
    <source>
        <strain evidence="3 4">M5A</strain>
    </source>
</reference>
<evidence type="ECO:0000313" key="3">
    <source>
        <dbReference type="EMBL" id="PRW63074.1"/>
    </source>
</evidence>
<dbReference type="InParanoid" id="A0A2T0GVE8"/>